<dbReference type="GO" id="GO:0003697">
    <property type="term" value="F:single-stranded DNA binding"/>
    <property type="evidence" value="ECO:0007669"/>
    <property type="project" value="InterPro"/>
</dbReference>
<dbReference type="RefSeq" id="XP_011500493.1">
    <property type="nucleotide sequence ID" value="XM_011502191.1"/>
</dbReference>
<dbReference type="PANTHER" id="PTHR13454">
    <property type="entry name" value="PROTEIN MCM10 HOMOLOG"/>
    <property type="match status" value="1"/>
</dbReference>
<keyword evidence="7" id="KW-0862">Zinc</keyword>
<dbReference type="InterPro" id="IPR015411">
    <property type="entry name" value="Rep_factor_Mcm10_C"/>
</dbReference>
<dbReference type="GO" id="GO:0006270">
    <property type="term" value="P:DNA replication initiation"/>
    <property type="evidence" value="ECO:0007669"/>
    <property type="project" value="InterPro"/>
</dbReference>
<feature type="domain" description="Replication factor Mcm10 C-terminal" evidence="10">
    <location>
        <begin position="373"/>
        <end position="717"/>
    </location>
</feature>
<dbReference type="GO" id="GO:0008270">
    <property type="term" value="F:zinc ion binding"/>
    <property type="evidence" value="ECO:0007669"/>
    <property type="project" value="UniProtKB-KW"/>
</dbReference>
<evidence type="ECO:0000256" key="6">
    <source>
        <dbReference type="ARBA" id="ARBA00022771"/>
    </source>
</evidence>
<dbReference type="Pfam" id="PF24863">
    <property type="entry name" value="zf-CCCH_Mcm10"/>
    <property type="match status" value="1"/>
</dbReference>
<name>A0AAJ6YLY1_9HYME</name>
<dbReference type="GO" id="GO:0043596">
    <property type="term" value="C:nuclear replication fork"/>
    <property type="evidence" value="ECO:0007669"/>
    <property type="project" value="TreeGrafter"/>
</dbReference>
<evidence type="ECO:0000256" key="5">
    <source>
        <dbReference type="ARBA" id="ARBA00022723"/>
    </source>
</evidence>
<reference evidence="12" key="1">
    <citation type="submission" date="2025-08" db="UniProtKB">
        <authorList>
            <consortium name="RefSeq"/>
        </authorList>
    </citation>
    <scope>IDENTIFICATION</scope>
</reference>
<organism evidence="11 12">
    <name type="scientific">Ceratosolen solmsi marchali</name>
    <dbReference type="NCBI Taxonomy" id="326594"/>
    <lineage>
        <taxon>Eukaryota</taxon>
        <taxon>Metazoa</taxon>
        <taxon>Ecdysozoa</taxon>
        <taxon>Arthropoda</taxon>
        <taxon>Hexapoda</taxon>
        <taxon>Insecta</taxon>
        <taxon>Pterygota</taxon>
        <taxon>Neoptera</taxon>
        <taxon>Endopterygota</taxon>
        <taxon>Hymenoptera</taxon>
        <taxon>Apocrita</taxon>
        <taxon>Proctotrupomorpha</taxon>
        <taxon>Chalcidoidea</taxon>
        <taxon>Agaonidae</taxon>
        <taxon>Agaoninae</taxon>
        <taxon>Ceratosolen</taxon>
    </lineage>
</organism>
<dbReference type="AlphaFoldDB" id="A0AAJ6YLY1"/>
<dbReference type="CTD" id="55388"/>
<dbReference type="FunFam" id="2.40.50.140:FF:000174">
    <property type="entry name" value="DNA replication licensing factor mcm10"/>
    <property type="match status" value="1"/>
</dbReference>
<dbReference type="InterPro" id="IPR055065">
    <property type="entry name" value="OB_MCM10"/>
</dbReference>
<proteinExistence type="inferred from homology"/>
<evidence type="ECO:0000256" key="9">
    <source>
        <dbReference type="SAM" id="MobiDB-lite"/>
    </source>
</evidence>
<dbReference type="InterPro" id="IPR012340">
    <property type="entry name" value="NA-bd_OB-fold"/>
</dbReference>
<dbReference type="GeneID" id="105364297"/>
<dbReference type="InterPro" id="IPR015408">
    <property type="entry name" value="Znf_Mcm10/DnaG"/>
</dbReference>
<evidence type="ECO:0000313" key="11">
    <source>
        <dbReference type="Proteomes" id="UP000695007"/>
    </source>
</evidence>
<keyword evidence="8" id="KW-0539">Nucleus</keyword>
<dbReference type="InterPro" id="IPR040184">
    <property type="entry name" value="Mcm10"/>
</dbReference>
<dbReference type="PANTHER" id="PTHR13454:SF11">
    <property type="entry name" value="PROTEIN MCM10 HOMOLOG"/>
    <property type="match status" value="1"/>
</dbReference>
<evidence type="ECO:0000256" key="2">
    <source>
        <dbReference type="ARBA" id="ARBA00009679"/>
    </source>
</evidence>
<dbReference type="SMART" id="SM01280">
    <property type="entry name" value="Mcm10"/>
    <property type="match status" value="1"/>
</dbReference>
<dbReference type="Proteomes" id="UP000695007">
    <property type="component" value="Unplaced"/>
</dbReference>
<sequence length="732" mass="82742">MSDVESDEDVLANLLANIDSDDSNHIGTESSEQIKPAILKELDYNFIDSDSTNCTDKIVETKSPKLPSESVSYVDDNVNSSDDEDKKYFEKQRYSEYGREIKCLLKNKEPEDINFNSSLKKGNNFNSSNNINYKNNSNCFNSETDSSVSNDSNSLVQKSDQSSLKCQGDFNNSIKKNVDKDPIFGFKIIKPLISSSELIEKMQGRKAVSVSSVKLHLTNQSMGNSNEDWVIGGIILNKSLTKTSQKGNQYCIWKITDLGMDMKTVSIFLFSSAYKNFWKVSNGTVISILNPSVLESRDDKDLATLSVNNSQKVLILGFSRDLGKCKSVKKNGEPCTSPVNLSNCEYCVYHIKQEYGKYSRRSELQTTSMNRTFGISKNTNSKQAGVLQRRHPDALPFIAIPAKRNEALFKKDCERLALLRGDKPVVEKTKTIYEITPESKVKKTTVEFSSSQSKKDIERLNKLRGCNGNENLRSPPRNEEKKVDAKFKLPTPKLGSGMKGGMIDFSESIPKNLINRAKLNAIEWVKRNGSIKKLNPNNVRPDKELLKDKGRKRKREDKNDEKDQDVKNCKQLNSKFQKMMEMKSVHSDLIQNREDEEMELYFKKGESKERLEIKMLETFKINCKAVYCSVCKYVAFSGSDLCKTLQHPVKVIDAVKRFFKCANCENRTVSLDRIPANPCKKCSSIKWVKTSMMDEKKSKVTGPKLCIRGGEEKFIGSTIADASLNLLIPESN</sequence>
<evidence type="ECO:0000256" key="4">
    <source>
        <dbReference type="ARBA" id="ARBA00022705"/>
    </source>
</evidence>
<keyword evidence="6" id="KW-0863">Zinc-finger</keyword>
<dbReference type="Pfam" id="PF22379">
    <property type="entry name" value="OB_MCM10"/>
    <property type="match status" value="1"/>
</dbReference>
<dbReference type="Pfam" id="PF09332">
    <property type="entry name" value="Mcm10"/>
    <property type="match status" value="1"/>
</dbReference>
<feature type="compositionally biased region" description="Basic and acidic residues" evidence="9">
    <location>
        <begin position="556"/>
        <end position="565"/>
    </location>
</feature>
<feature type="region of interest" description="Disordered" evidence="9">
    <location>
        <begin position="532"/>
        <end position="565"/>
    </location>
</feature>
<evidence type="ECO:0000256" key="7">
    <source>
        <dbReference type="ARBA" id="ARBA00022833"/>
    </source>
</evidence>
<keyword evidence="5" id="KW-0479">Metal-binding</keyword>
<accession>A0AAJ6YLY1</accession>
<evidence type="ECO:0000313" key="12">
    <source>
        <dbReference type="RefSeq" id="XP_011500493.1"/>
    </source>
</evidence>
<dbReference type="KEGG" id="csol:105364297"/>
<evidence type="ECO:0000256" key="8">
    <source>
        <dbReference type="ARBA" id="ARBA00023242"/>
    </source>
</evidence>
<dbReference type="GO" id="GO:0003688">
    <property type="term" value="F:DNA replication origin binding"/>
    <property type="evidence" value="ECO:0007669"/>
    <property type="project" value="TreeGrafter"/>
</dbReference>
<keyword evidence="4" id="KW-0235">DNA replication</keyword>
<dbReference type="InterPro" id="IPR056791">
    <property type="entry name" value="Znf_Mcm10_C"/>
</dbReference>
<comment type="subcellular location">
    <subcellularLocation>
        <location evidence="1">Nucleus</location>
    </subcellularLocation>
</comment>
<evidence type="ECO:0000256" key="3">
    <source>
        <dbReference type="ARBA" id="ARBA00017770"/>
    </source>
</evidence>
<evidence type="ECO:0000259" key="10">
    <source>
        <dbReference type="SMART" id="SM01280"/>
    </source>
</evidence>
<evidence type="ECO:0000256" key="1">
    <source>
        <dbReference type="ARBA" id="ARBA00004123"/>
    </source>
</evidence>
<dbReference type="Gene3D" id="2.40.50.140">
    <property type="entry name" value="Nucleic acid-binding proteins"/>
    <property type="match status" value="1"/>
</dbReference>
<keyword evidence="11" id="KW-1185">Reference proteome</keyword>
<gene>
    <name evidence="12" type="primary">LOC105364297</name>
</gene>
<protein>
    <recommendedName>
        <fullName evidence="3">Protein MCM10 homolog</fullName>
    </recommendedName>
</protein>
<dbReference type="Pfam" id="PF09329">
    <property type="entry name" value="zf-primase"/>
    <property type="match status" value="1"/>
</dbReference>
<comment type="similarity">
    <text evidence="2">Belongs to the MCM10 family.</text>
</comment>